<dbReference type="Proteomes" id="UP000829196">
    <property type="component" value="Unassembled WGS sequence"/>
</dbReference>
<sequence length="678" mass="78500">MLLPKHLQYCFAFCSIFGQNYRFDKDDLVRMWISVGFIQQPHDQEWTMEDIGGRNFDDLVKKSFFDKFEDGRYYKMHDLIHELAQSVSVDECLRVDDDTKLPSIIPKTLRHLFVKTTNPDIIKKIGQFKYLHSMFLIYKASNQDLCNALIEKFKASRSLRLLYIHASANLEIILEQIGNLIHLRYLMIDGYNLTMMPRSLSNLYHLQYLIYDGTWEGDYFLPSEINNLSNLRYVELPGNCISSIRGIGKLKSLQELNMFDLRDVSGYRIGELENMNELCKLGINCLDNIKDVEEACIAKLCAKRRLTELTLCWSNTDSRDIDLDETVLDNLQPPKCLRNFCIRNYMGARSAIWMKDVNPIFNLEKIKLTVCLECETLPPFGQLPFLKYLKLYDMPKVKWLESKFNGNDKYRAFPLLEVLRIKKLEALEDWFEAGAAAEDGCLFPCLIELVLRNCPKLKECPYLPSKLKSLRIEFMEWKTLNFCSDSNPIPLESLAISDSPNITCLPLADEIARLAALRSLTITKCPNLISLGEVETTNNFHLMLSNLSISDPSVLLMEPLRSIASFKNLRIEENDELVSFPNEAEQWFLKVRSSLYRLEFRRLKFLQSLPSSLESLSSLRKLYINDVPMLRALPNLPPSLKRLIIIGDCHPELEERYREDGGSDRHKIAHIPSIHINP</sequence>
<dbReference type="EMBL" id="JAGYWB010000014">
    <property type="protein sequence ID" value="KAI0498832.1"/>
    <property type="molecule type" value="Genomic_DNA"/>
</dbReference>
<feature type="domain" description="Disease resistance protein winged helix" evidence="3">
    <location>
        <begin position="16"/>
        <end position="84"/>
    </location>
</feature>
<protein>
    <recommendedName>
        <fullName evidence="7">Disease resistance RPP13-like protein 1</fullName>
    </recommendedName>
</protein>
<keyword evidence="6" id="KW-1185">Reference proteome</keyword>
<gene>
    <name evidence="5" type="ORF">KFK09_019727</name>
</gene>
<evidence type="ECO:0000313" key="5">
    <source>
        <dbReference type="EMBL" id="KAI0498832.1"/>
    </source>
</evidence>
<accession>A0A8T3AT11</accession>
<organism evidence="5 6">
    <name type="scientific">Dendrobium nobile</name>
    <name type="common">Orchid</name>
    <dbReference type="NCBI Taxonomy" id="94219"/>
    <lineage>
        <taxon>Eukaryota</taxon>
        <taxon>Viridiplantae</taxon>
        <taxon>Streptophyta</taxon>
        <taxon>Embryophyta</taxon>
        <taxon>Tracheophyta</taxon>
        <taxon>Spermatophyta</taxon>
        <taxon>Magnoliopsida</taxon>
        <taxon>Liliopsida</taxon>
        <taxon>Asparagales</taxon>
        <taxon>Orchidaceae</taxon>
        <taxon>Epidendroideae</taxon>
        <taxon>Malaxideae</taxon>
        <taxon>Dendrobiinae</taxon>
        <taxon>Dendrobium</taxon>
    </lineage>
</organism>
<evidence type="ECO:0000313" key="6">
    <source>
        <dbReference type="Proteomes" id="UP000829196"/>
    </source>
</evidence>
<evidence type="ECO:0000256" key="1">
    <source>
        <dbReference type="ARBA" id="ARBA00022737"/>
    </source>
</evidence>
<dbReference type="InterPro" id="IPR032675">
    <property type="entry name" value="LRR_dom_sf"/>
</dbReference>
<dbReference type="AlphaFoldDB" id="A0A8T3AT11"/>
<feature type="domain" description="Disease resistance R13L4/SHOC-2-like LRR" evidence="4">
    <location>
        <begin position="152"/>
        <end position="435"/>
    </location>
</feature>
<dbReference type="OrthoDB" id="1896560at2759"/>
<name>A0A8T3AT11_DENNO</name>
<reference evidence="5" key="1">
    <citation type="journal article" date="2022" name="Front. Genet.">
        <title>Chromosome-Scale Assembly of the Dendrobium nobile Genome Provides Insights Into the Molecular Mechanism of the Biosynthesis of the Medicinal Active Ingredient of Dendrobium.</title>
        <authorList>
            <person name="Xu Q."/>
            <person name="Niu S.-C."/>
            <person name="Li K.-L."/>
            <person name="Zheng P.-J."/>
            <person name="Zhang X.-J."/>
            <person name="Jia Y."/>
            <person name="Liu Y."/>
            <person name="Niu Y.-X."/>
            <person name="Yu L.-H."/>
            <person name="Chen D.-F."/>
            <person name="Zhang G.-Q."/>
        </authorList>
    </citation>
    <scope>NUCLEOTIDE SEQUENCE</scope>
    <source>
        <tissue evidence="5">Leaf</tissue>
    </source>
</reference>
<dbReference type="PANTHER" id="PTHR47186">
    <property type="entry name" value="LEUCINE-RICH REPEAT-CONTAINING PROTEIN 57"/>
    <property type="match status" value="1"/>
</dbReference>
<dbReference type="Gene3D" id="3.80.10.10">
    <property type="entry name" value="Ribonuclease Inhibitor"/>
    <property type="match status" value="3"/>
</dbReference>
<dbReference type="InterPro" id="IPR036388">
    <property type="entry name" value="WH-like_DNA-bd_sf"/>
</dbReference>
<dbReference type="Gene3D" id="1.10.10.10">
    <property type="entry name" value="Winged helix-like DNA-binding domain superfamily/Winged helix DNA-binding domain"/>
    <property type="match status" value="1"/>
</dbReference>
<dbReference type="SUPFAM" id="SSF52058">
    <property type="entry name" value="L domain-like"/>
    <property type="match status" value="2"/>
</dbReference>
<dbReference type="Pfam" id="PF23598">
    <property type="entry name" value="LRR_14"/>
    <property type="match status" value="1"/>
</dbReference>
<evidence type="ECO:0000259" key="3">
    <source>
        <dbReference type="Pfam" id="PF23559"/>
    </source>
</evidence>
<evidence type="ECO:0000259" key="4">
    <source>
        <dbReference type="Pfam" id="PF23598"/>
    </source>
</evidence>
<dbReference type="InterPro" id="IPR058922">
    <property type="entry name" value="WHD_DRP"/>
</dbReference>
<evidence type="ECO:0008006" key="7">
    <source>
        <dbReference type="Google" id="ProtNLM"/>
    </source>
</evidence>
<proteinExistence type="predicted"/>
<evidence type="ECO:0000256" key="2">
    <source>
        <dbReference type="ARBA" id="ARBA00022821"/>
    </source>
</evidence>
<dbReference type="GO" id="GO:0006952">
    <property type="term" value="P:defense response"/>
    <property type="evidence" value="ECO:0007669"/>
    <property type="project" value="UniProtKB-KW"/>
</dbReference>
<keyword evidence="2" id="KW-0611">Plant defense</keyword>
<dbReference type="PANTHER" id="PTHR47186:SF3">
    <property type="entry name" value="OS09G0267800 PROTEIN"/>
    <property type="match status" value="1"/>
</dbReference>
<dbReference type="Pfam" id="PF23559">
    <property type="entry name" value="WHD_DRP"/>
    <property type="match status" value="1"/>
</dbReference>
<dbReference type="PROSITE" id="PS51450">
    <property type="entry name" value="LRR"/>
    <property type="match status" value="1"/>
</dbReference>
<dbReference type="InterPro" id="IPR001611">
    <property type="entry name" value="Leu-rich_rpt"/>
</dbReference>
<keyword evidence="1" id="KW-0677">Repeat</keyword>
<comment type="caution">
    <text evidence="5">The sequence shown here is derived from an EMBL/GenBank/DDBJ whole genome shotgun (WGS) entry which is preliminary data.</text>
</comment>
<dbReference type="InterPro" id="IPR055414">
    <property type="entry name" value="LRR_R13L4/SHOC2-like"/>
</dbReference>